<dbReference type="Proteomes" id="UP000583752">
    <property type="component" value="Unassembled WGS sequence"/>
</dbReference>
<proteinExistence type="predicted"/>
<evidence type="ECO:0000313" key="3">
    <source>
        <dbReference type="Proteomes" id="UP000583752"/>
    </source>
</evidence>
<gene>
    <name evidence="2" type="ORF">HHL21_14545</name>
</gene>
<feature type="compositionally biased region" description="Low complexity" evidence="1">
    <location>
        <begin position="448"/>
        <end position="457"/>
    </location>
</feature>
<organism evidence="2 3">
    <name type="scientific">Massilia polaris</name>
    <dbReference type="NCBI Taxonomy" id="2728846"/>
    <lineage>
        <taxon>Bacteria</taxon>
        <taxon>Pseudomonadati</taxon>
        <taxon>Pseudomonadota</taxon>
        <taxon>Betaproteobacteria</taxon>
        <taxon>Burkholderiales</taxon>
        <taxon>Oxalobacteraceae</taxon>
        <taxon>Telluria group</taxon>
        <taxon>Massilia</taxon>
    </lineage>
</organism>
<feature type="compositionally biased region" description="Gly residues" evidence="1">
    <location>
        <begin position="458"/>
        <end position="485"/>
    </location>
</feature>
<keyword evidence="3" id="KW-1185">Reference proteome</keyword>
<sequence>MAITPVPAMTDTPPFPALADRAAGTYNAKAYAFGSHMSDTFNSELVAVATNVQGNAADAAASATTATTKASEATSSASNAASSAASALTAPGTSATSATSLLIGTGSKSLIIQTSKAYSVGQSVVIADSASPSANWMWGQITSYDAGTGALVVNVKEAGGSGTYGSWAVSLSSSPGLAAPRIVRSPRASNTMLGASDQATLIDITGGTFSQTFAAAAVLGNGWCCWLRNSGTGDITLDPNGAELIDGLSSYIMYPGEARLIQCNGTTLTSMVISPFNKTFTVSSNFIKPPGYTDFGGVTWNGGRGGSGGSGYNTTNGFPGSGGSGGTGGEGGWFTIGASKLGASSTVTIGAGGSGGTATNIANAAGGAEGAGGTTSFGPISLAIDDYGPWFARKNGGNGSSIGSPPTAGVAARGGGGGGGGGAGGNQGNTVGAGGTSITGGNGGSGGAQNTTGVAGAARGGGGGGGGGASADGTMSGPGGPGGRGEVCVWGIA</sequence>
<accession>A0A848HSL6</accession>
<feature type="compositionally biased region" description="Gly residues" evidence="1">
    <location>
        <begin position="412"/>
        <end position="447"/>
    </location>
</feature>
<comment type="caution">
    <text evidence="2">The sequence shown here is derived from an EMBL/GenBank/DDBJ whole genome shotgun (WGS) entry which is preliminary data.</text>
</comment>
<name>A0A848HSL6_9BURK</name>
<reference evidence="2 3" key="1">
    <citation type="submission" date="2020-04" db="EMBL/GenBank/DDBJ databases">
        <title>Massilia sp. RP-1-19 isolated from soil.</title>
        <authorList>
            <person name="Dahal R.H."/>
        </authorList>
    </citation>
    <scope>NUCLEOTIDE SEQUENCE [LARGE SCALE GENOMIC DNA]</scope>
    <source>
        <strain evidence="2 3">RP-1-19</strain>
    </source>
</reference>
<feature type="compositionally biased region" description="Low complexity" evidence="1">
    <location>
        <begin position="401"/>
        <end position="411"/>
    </location>
</feature>
<dbReference type="AlphaFoldDB" id="A0A848HSL6"/>
<dbReference type="RefSeq" id="WP_169467054.1">
    <property type="nucleotide sequence ID" value="NZ_JABBGG010000007.1"/>
</dbReference>
<evidence type="ECO:0000313" key="2">
    <source>
        <dbReference type="EMBL" id="NML62273.1"/>
    </source>
</evidence>
<dbReference type="EMBL" id="JABBGG010000007">
    <property type="protein sequence ID" value="NML62273.1"/>
    <property type="molecule type" value="Genomic_DNA"/>
</dbReference>
<protein>
    <submittedName>
        <fullName evidence="2">Uncharacterized protein</fullName>
    </submittedName>
</protein>
<feature type="region of interest" description="Disordered" evidence="1">
    <location>
        <begin position="397"/>
        <end position="493"/>
    </location>
</feature>
<evidence type="ECO:0000256" key="1">
    <source>
        <dbReference type="SAM" id="MobiDB-lite"/>
    </source>
</evidence>